<dbReference type="EMBL" id="BARU01032978">
    <property type="protein sequence ID" value="GAH62730.1"/>
    <property type="molecule type" value="Genomic_DNA"/>
</dbReference>
<dbReference type="AlphaFoldDB" id="X1I078"/>
<accession>X1I078</accession>
<organism evidence="1">
    <name type="scientific">marine sediment metagenome</name>
    <dbReference type="NCBI Taxonomy" id="412755"/>
    <lineage>
        <taxon>unclassified sequences</taxon>
        <taxon>metagenomes</taxon>
        <taxon>ecological metagenomes</taxon>
    </lineage>
</organism>
<sequence length="30" mass="3393">PIKILSPGCIFRHPFTKICWADLKNKGATH</sequence>
<feature type="non-terminal residue" evidence="1">
    <location>
        <position position="1"/>
    </location>
</feature>
<protein>
    <submittedName>
        <fullName evidence="1">Uncharacterized protein</fullName>
    </submittedName>
</protein>
<proteinExistence type="predicted"/>
<name>X1I078_9ZZZZ</name>
<evidence type="ECO:0000313" key="1">
    <source>
        <dbReference type="EMBL" id="GAH62730.1"/>
    </source>
</evidence>
<gene>
    <name evidence="1" type="ORF">S03H2_51931</name>
</gene>
<comment type="caution">
    <text evidence="1">The sequence shown here is derived from an EMBL/GenBank/DDBJ whole genome shotgun (WGS) entry which is preliminary data.</text>
</comment>
<reference evidence="1" key="1">
    <citation type="journal article" date="2014" name="Front. Microbiol.">
        <title>High frequency of phylogenetically diverse reductive dehalogenase-homologous genes in deep subseafloor sedimentary metagenomes.</title>
        <authorList>
            <person name="Kawai M."/>
            <person name="Futagami T."/>
            <person name="Toyoda A."/>
            <person name="Takaki Y."/>
            <person name="Nishi S."/>
            <person name="Hori S."/>
            <person name="Arai W."/>
            <person name="Tsubouchi T."/>
            <person name="Morono Y."/>
            <person name="Uchiyama I."/>
            <person name="Ito T."/>
            <person name="Fujiyama A."/>
            <person name="Inagaki F."/>
            <person name="Takami H."/>
        </authorList>
    </citation>
    <scope>NUCLEOTIDE SEQUENCE</scope>
    <source>
        <strain evidence="1">Expedition CK06-06</strain>
    </source>
</reference>